<gene>
    <name evidence="2" type="ORF">E8E13_000013</name>
</gene>
<comment type="caution">
    <text evidence="2">The sequence shown here is derived from an EMBL/GenBank/DDBJ whole genome shotgun (WGS) entry which is preliminary data.</text>
</comment>
<organism evidence="2 3">
    <name type="scientific">Curvularia kusanoi</name>
    <name type="common">Cochliobolus kusanoi</name>
    <dbReference type="NCBI Taxonomy" id="90978"/>
    <lineage>
        <taxon>Eukaryota</taxon>
        <taxon>Fungi</taxon>
        <taxon>Dikarya</taxon>
        <taxon>Ascomycota</taxon>
        <taxon>Pezizomycotina</taxon>
        <taxon>Dothideomycetes</taxon>
        <taxon>Pleosporomycetidae</taxon>
        <taxon>Pleosporales</taxon>
        <taxon>Pleosporineae</taxon>
        <taxon>Pleosporaceae</taxon>
        <taxon>Curvularia</taxon>
    </lineage>
</organism>
<evidence type="ECO:0000313" key="3">
    <source>
        <dbReference type="Proteomes" id="UP000801428"/>
    </source>
</evidence>
<accession>A0A9P4T607</accession>
<name>A0A9P4T607_CURKU</name>
<dbReference type="InterPro" id="IPR024079">
    <property type="entry name" value="MetalloPept_cat_dom_sf"/>
</dbReference>
<protein>
    <recommendedName>
        <fullName evidence="1">Peptidase M12A domain-containing protein</fullName>
    </recommendedName>
</protein>
<dbReference type="AlphaFoldDB" id="A0A9P4T607"/>
<dbReference type="OrthoDB" id="291007at2759"/>
<reference evidence="2" key="1">
    <citation type="submission" date="2019-04" db="EMBL/GenBank/DDBJ databases">
        <title>Sequencing of skin fungus with MAO and IRED activity.</title>
        <authorList>
            <person name="Marsaioli A.J."/>
            <person name="Bonatto J.M.C."/>
            <person name="Reis Junior O."/>
        </authorList>
    </citation>
    <scope>NUCLEOTIDE SEQUENCE</scope>
    <source>
        <strain evidence="2">30M1</strain>
    </source>
</reference>
<keyword evidence="3" id="KW-1185">Reference proteome</keyword>
<dbReference type="Proteomes" id="UP000801428">
    <property type="component" value="Unassembled WGS sequence"/>
</dbReference>
<dbReference type="Gene3D" id="3.40.390.10">
    <property type="entry name" value="Collagenase (Catalytic Domain)"/>
    <property type="match status" value="1"/>
</dbReference>
<dbReference type="PANTHER" id="PTHR10127:SF850">
    <property type="entry name" value="METALLOENDOPEPTIDASE"/>
    <property type="match status" value="1"/>
</dbReference>
<dbReference type="EMBL" id="SWKU01000032">
    <property type="protein sequence ID" value="KAF2995493.1"/>
    <property type="molecule type" value="Genomic_DNA"/>
</dbReference>
<sequence>MVPDISAALGKRAASELVTYMKEPWPVSTRNGRQLRVITYCYDDQATRMRLDCHIVREAIFRWEQKLYPRGYNPTTNVRFEEAHDGHPNPGQRQPYFCLVPTTDGSRSWNLLVPADTLRITMNERPPSIAGGGAISTTGYTPGPLDEVFGRHFISVVPYGILADDVYNVAHEIGHVLGMLHEFTRSDRDDYVNYDCRVVAGFQRAVTDARQANPQLSLDEVQLRLCEDEDFAREFDFDGSQFVRRLHNDEDHFDIDSIMMYGSSAFGYATCANDDSQCPLLKYGEDNGVIDKNLPKVKFLGRRWPSDGDKRWVEKWYPA</sequence>
<evidence type="ECO:0000259" key="1">
    <source>
        <dbReference type="Pfam" id="PF01400"/>
    </source>
</evidence>
<proteinExistence type="predicted"/>
<dbReference type="Pfam" id="PF01400">
    <property type="entry name" value="Astacin"/>
    <property type="match status" value="1"/>
</dbReference>
<dbReference type="InterPro" id="IPR001506">
    <property type="entry name" value="Peptidase_M12A"/>
</dbReference>
<dbReference type="GO" id="GO:0006508">
    <property type="term" value="P:proteolysis"/>
    <property type="evidence" value="ECO:0007669"/>
    <property type="project" value="InterPro"/>
</dbReference>
<evidence type="ECO:0000313" key="2">
    <source>
        <dbReference type="EMBL" id="KAF2995493.1"/>
    </source>
</evidence>
<dbReference type="SUPFAM" id="SSF55486">
    <property type="entry name" value="Metalloproteases ('zincins'), catalytic domain"/>
    <property type="match status" value="1"/>
</dbReference>
<feature type="domain" description="Peptidase M12A" evidence="1">
    <location>
        <begin position="169"/>
        <end position="198"/>
    </location>
</feature>
<dbReference type="PANTHER" id="PTHR10127">
    <property type="entry name" value="DISCOIDIN, CUB, EGF, LAMININ , AND ZINC METALLOPROTEASE DOMAIN CONTAINING"/>
    <property type="match status" value="1"/>
</dbReference>
<dbReference type="GO" id="GO:0004222">
    <property type="term" value="F:metalloendopeptidase activity"/>
    <property type="evidence" value="ECO:0007669"/>
    <property type="project" value="InterPro"/>
</dbReference>